<comment type="caution">
    <text evidence="1">The sequence shown here is derived from an EMBL/GenBank/DDBJ whole genome shotgun (WGS) entry which is preliminary data.</text>
</comment>
<name>A0A5J5IR85_9MICO</name>
<dbReference type="EMBL" id="VYRZ01000003">
    <property type="protein sequence ID" value="KAA9085425.1"/>
    <property type="molecule type" value="Genomic_DNA"/>
</dbReference>
<organism evidence="1 2">
    <name type="scientific">Microbacterium radiodurans</name>
    <dbReference type="NCBI Taxonomy" id="661398"/>
    <lineage>
        <taxon>Bacteria</taxon>
        <taxon>Bacillati</taxon>
        <taxon>Actinomycetota</taxon>
        <taxon>Actinomycetes</taxon>
        <taxon>Micrococcales</taxon>
        <taxon>Microbacteriaceae</taxon>
        <taxon>Microbacterium</taxon>
    </lineage>
</organism>
<accession>A0A5J5IR85</accession>
<dbReference type="OrthoDB" id="4775007at2"/>
<gene>
    <name evidence="1" type="ORF">F6B42_13255</name>
</gene>
<dbReference type="Proteomes" id="UP000327039">
    <property type="component" value="Unassembled WGS sequence"/>
</dbReference>
<proteinExistence type="predicted"/>
<evidence type="ECO:0000313" key="1">
    <source>
        <dbReference type="EMBL" id="KAA9085425.1"/>
    </source>
</evidence>
<keyword evidence="2" id="KW-1185">Reference proteome</keyword>
<sequence>MSSSFSFDEDAFRKIAEEAVTNVAAEQTRDLERLRKQYAGRPVAEIKPALQALFAGYDGSITDPELSEWAQLISDNTRIEMTPAPIDWSR</sequence>
<dbReference type="RefSeq" id="WP_150420147.1">
    <property type="nucleotide sequence ID" value="NZ_VYRZ01000003.1"/>
</dbReference>
<evidence type="ECO:0000313" key="2">
    <source>
        <dbReference type="Proteomes" id="UP000327039"/>
    </source>
</evidence>
<protein>
    <submittedName>
        <fullName evidence="1">Uncharacterized protein</fullName>
    </submittedName>
</protein>
<dbReference type="AlphaFoldDB" id="A0A5J5IR85"/>
<reference evidence="2" key="1">
    <citation type="submission" date="2019-09" db="EMBL/GenBank/DDBJ databases">
        <title>Mumia zhuanghuii sp. nov. isolated from the intestinal contents of plateau pika (Ochotona curzoniae) in the Qinghai-Tibet plateau of China.</title>
        <authorList>
            <person name="Tian Z."/>
        </authorList>
    </citation>
    <scope>NUCLEOTIDE SEQUENCE [LARGE SCALE GENOMIC DNA]</scope>
    <source>
        <strain evidence="2">DSM 25564</strain>
    </source>
</reference>